<accession>A0ABW9KFB9</accession>
<dbReference type="Proteomes" id="UP001634413">
    <property type="component" value="Unassembled WGS sequence"/>
</dbReference>
<evidence type="ECO:0000313" key="1">
    <source>
        <dbReference type="EMBL" id="MFN2102896.1"/>
    </source>
</evidence>
<evidence type="ECO:0000313" key="2">
    <source>
        <dbReference type="Proteomes" id="UP001634413"/>
    </source>
</evidence>
<sequence>MANLSDAFGNVTIKKEGKEMSLELLKKIFEQINTFYYGNLNISEDELEFDKPLDFATTGRCSLCTTLNDYFDFNLDNFSKQELENISGLIFDFDYTDYEPGCELFEEGNITIRAIYEDDKLKTEFIFEESYPIYITAGNLETFFVYDNAFDTYTKYGVKNFKKFLKEDLEYQDNEIFKKAYNKLLEMSCEELLELFKDNEIRFCDNGEDVSWVVENILDSVMVES</sequence>
<keyword evidence="2" id="KW-1185">Reference proteome</keyword>
<proteinExistence type="predicted"/>
<reference evidence="1 2" key="1">
    <citation type="journal article" date="2024" name="Anaerobe">
        <title>The identification of Finegoldia dalianensis sp. nov., isolated from the pus of a patient with skin abscess and genomic analysis of the strains belonging to Finegoldia genus.</title>
        <authorList>
            <person name="Li Y."/>
            <person name="Wang Y."/>
            <person name="Xiao D."/>
            <person name="Wang J."/>
            <person name="Jin D."/>
        </authorList>
    </citation>
    <scope>NUCLEOTIDE SEQUENCE [LARGE SCALE GENOMIC DNA]</scope>
    <source>
        <strain evidence="1 2">LY240594</strain>
    </source>
</reference>
<dbReference type="RefSeq" id="WP_412702037.1">
    <property type="nucleotide sequence ID" value="NZ_JBDLBQ010000007.1"/>
</dbReference>
<gene>
    <name evidence="1" type="ORF">ABDJ34_08275</name>
</gene>
<organism evidence="1 2">
    <name type="scientific">Finegoldia dalianensis</name>
    <dbReference type="NCBI Taxonomy" id="3145239"/>
    <lineage>
        <taxon>Bacteria</taxon>
        <taxon>Bacillati</taxon>
        <taxon>Bacillota</taxon>
        <taxon>Tissierellia</taxon>
        <taxon>Tissierellales</taxon>
        <taxon>Peptoniphilaceae</taxon>
        <taxon>Finegoldia</taxon>
    </lineage>
</organism>
<protein>
    <submittedName>
        <fullName evidence="1">Uncharacterized protein</fullName>
    </submittedName>
</protein>
<name>A0ABW9KFB9_9FIRM</name>
<dbReference type="EMBL" id="JBDLBQ010000007">
    <property type="protein sequence ID" value="MFN2102896.1"/>
    <property type="molecule type" value="Genomic_DNA"/>
</dbReference>
<comment type="caution">
    <text evidence="1">The sequence shown here is derived from an EMBL/GenBank/DDBJ whole genome shotgun (WGS) entry which is preliminary data.</text>
</comment>